<dbReference type="OrthoDB" id="8962020at2"/>
<sequence length="171" mass="18863">MKFFHLSRYSLTAIAGALIMSGCASISEVPAGTSYDEVVKEFGNPAVSCPLPDGRTRMIWSQEPLGEQVWATTVGSDRRISSFEQVMAPNMFDQLNEGSWDAAKVRCAYGPPAQIQSFPDSPGRIVWEYRFMGGADNEFMMLFISFDRATNQVVNYSIGPDPEMNLLAGSQ</sequence>
<evidence type="ECO:0008006" key="4">
    <source>
        <dbReference type="Google" id="ProtNLM"/>
    </source>
</evidence>
<dbReference type="KEGG" id="boz:DBV39_10815"/>
<dbReference type="EMBL" id="CP028901">
    <property type="protein sequence ID" value="AWB34120.1"/>
    <property type="molecule type" value="Genomic_DNA"/>
</dbReference>
<accession>A0A2R4XJY4</accession>
<feature type="chain" id="PRO_5015318636" description="Lipoprotein" evidence="1">
    <location>
        <begin position="27"/>
        <end position="171"/>
    </location>
</feature>
<organism evidence="2 3">
    <name type="scientific">Orrella marina</name>
    <dbReference type="NCBI Taxonomy" id="2163011"/>
    <lineage>
        <taxon>Bacteria</taxon>
        <taxon>Pseudomonadati</taxon>
        <taxon>Pseudomonadota</taxon>
        <taxon>Betaproteobacteria</taxon>
        <taxon>Burkholderiales</taxon>
        <taxon>Alcaligenaceae</taxon>
        <taxon>Orrella</taxon>
    </lineage>
</organism>
<evidence type="ECO:0000313" key="2">
    <source>
        <dbReference type="EMBL" id="AWB34120.1"/>
    </source>
</evidence>
<name>A0A2R4XJY4_9BURK</name>
<dbReference type="PROSITE" id="PS51257">
    <property type="entry name" value="PROKAR_LIPOPROTEIN"/>
    <property type="match status" value="1"/>
</dbReference>
<keyword evidence="3" id="KW-1185">Reference proteome</keyword>
<gene>
    <name evidence="2" type="ORF">DBV39_10815</name>
</gene>
<dbReference type="AlphaFoldDB" id="A0A2R4XJY4"/>
<keyword evidence="1" id="KW-0732">Signal</keyword>
<reference evidence="2 3" key="1">
    <citation type="submission" date="2018-04" db="EMBL/GenBank/DDBJ databases">
        <title>Bordetella sp. HZ20 isolated from seawater.</title>
        <authorList>
            <person name="Sun C."/>
        </authorList>
    </citation>
    <scope>NUCLEOTIDE SEQUENCE [LARGE SCALE GENOMIC DNA]</scope>
    <source>
        <strain evidence="2 3">HZ20</strain>
    </source>
</reference>
<feature type="signal peptide" evidence="1">
    <location>
        <begin position="1"/>
        <end position="26"/>
    </location>
</feature>
<evidence type="ECO:0000256" key="1">
    <source>
        <dbReference type="SAM" id="SignalP"/>
    </source>
</evidence>
<proteinExistence type="predicted"/>
<evidence type="ECO:0000313" key="3">
    <source>
        <dbReference type="Proteomes" id="UP000244571"/>
    </source>
</evidence>
<dbReference type="RefSeq" id="WP_108621536.1">
    <property type="nucleotide sequence ID" value="NZ_CP028901.1"/>
</dbReference>
<protein>
    <recommendedName>
        <fullName evidence="4">Lipoprotein</fullName>
    </recommendedName>
</protein>
<dbReference type="Proteomes" id="UP000244571">
    <property type="component" value="Chromosome"/>
</dbReference>